<reference evidence="1" key="1">
    <citation type="submission" date="2019-11" db="EMBL/GenBank/DDBJ databases">
        <authorList>
            <person name="Feng L."/>
        </authorList>
    </citation>
    <scope>NUCLEOTIDE SEQUENCE</scope>
    <source>
        <strain evidence="1">PclaraLFYP37</strain>
    </source>
</reference>
<name>A0A6N2YHC1_9BACT</name>
<gene>
    <name evidence="1" type="ORF">PCLFYP37_00045</name>
</gene>
<protein>
    <submittedName>
        <fullName evidence="1">Uncharacterized protein</fullName>
    </submittedName>
</protein>
<proteinExistence type="predicted"/>
<evidence type="ECO:0000313" key="1">
    <source>
        <dbReference type="EMBL" id="VYT65477.1"/>
    </source>
</evidence>
<accession>A0A6N2YHC1</accession>
<organism evidence="1">
    <name type="scientific">Paraprevotella clara</name>
    <dbReference type="NCBI Taxonomy" id="454154"/>
    <lineage>
        <taxon>Bacteria</taxon>
        <taxon>Pseudomonadati</taxon>
        <taxon>Bacteroidota</taxon>
        <taxon>Bacteroidia</taxon>
        <taxon>Bacteroidales</taxon>
        <taxon>Prevotellaceae</taxon>
        <taxon>Paraprevotella</taxon>
    </lineage>
</organism>
<dbReference type="AlphaFoldDB" id="A0A6N2YHC1"/>
<sequence>MRPISFVLMPGGTFTGLQWASFFNRSIFLKAGTMYDRPSNKWAKPSPTEGKPGRIPISSRLKVFSRSDMDIHPLCGLPFHAFRQVPFSSYTDFRRFFSNLPLPLFTSIFTSFSDPHQSVIFVLGAKVIPGLDGNARSSLLFSAKISSPSGSIFPEKPCIS</sequence>
<dbReference type="EMBL" id="CACRUT010000001">
    <property type="protein sequence ID" value="VYT65477.1"/>
    <property type="molecule type" value="Genomic_DNA"/>
</dbReference>